<evidence type="ECO:0000313" key="2">
    <source>
        <dbReference type="EMBL" id="TFK24318.1"/>
    </source>
</evidence>
<dbReference type="STRING" id="230819.A0A5C3L7T9"/>
<organism evidence="2 3">
    <name type="scientific">Coprinopsis marcescibilis</name>
    <name type="common">Agaric fungus</name>
    <name type="synonym">Psathyrella marcescibilis</name>
    <dbReference type="NCBI Taxonomy" id="230819"/>
    <lineage>
        <taxon>Eukaryota</taxon>
        <taxon>Fungi</taxon>
        <taxon>Dikarya</taxon>
        <taxon>Basidiomycota</taxon>
        <taxon>Agaricomycotina</taxon>
        <taxon>Agaricomycetes</taxon>
        <taxon>Agaricomycetidae</taxon>
        <taxon>Agaricales</taxon>
        <taxon>Agaricineae</taxon>
        <taxon>Psathyrellaceae</taxon>
        <taxon>Coprinopsis</taxon>
    </lineage>
</organism>
<reference evidence="2 3" key="1">
    <citation type="journal article" date="2019" name="Nat. Ecol. Evol.">
        <title>Megaphylogeny resolves global patterns of mushroom evolution.</title>
        <authorList>
            <person name="Varga T."/>
            <person name="Krizsan K."/>
            <person name="Foldi C."/>
            <person name="Dima B."/>
            <person name="Sanchez-Garcia M."/>
            <person name="Sanchez-Ramirez S."/>
            <person name="Szollosi G.J."/>
            <person name="Szarkandi J.G."/>
            <person name="Papp V."/>
            <person name="Albert L."/>
            <person name="Andreopoulos W."/>
            <person name="Angelini C."/>
            <person name="Antonin V."/>
            <person name="Barry K.W."/>
            <person name="Bougher N.L."/>
            <person name="Buchanan P."/>
            <person name="Buyck B."/>
            <person name="Bense V."/>
            <person name="Catcheside P."/>
            <person name="Chovatia M."/>
            <person name="Cooper J."/>
            <person name="Damon W."/>
            <person name="Desjardin D."/>
            <person name="Finy P."/>
            <person name="Geml J."/>
            <person name="Haridas S."/>
            <person name="Hughes K."/>
            <person name="Justo A."/>
            <person name="Karasinski D."/>
            <person name="Kautmanova I."/>
            <person name="Kiss B."/>
            <person name="Kocsube S."/>
            <person name="Kotiranta H."/>
            <person name="LaButti K.M."/>
            <person name="Lechner B.E."/>
            <person name="Liimatainen K."/>
            <person name="Lipzen A."/>
            <person name="Lukacs Z."/>
            <person name="Mihaltcheva S."/>
            <person name="Morgado L.N."/>
            <person name="Niskanen T."/>
            <person name="Noordeloos M.E."/>
            <person name="Ohm R.A."/>
            <person name="Ortiz-Santana B."/>
            <person name="Ovrebo C."/>
            <person name="Racz N."/>
            <person name="Riley R."/>
            <person name="Savchenko A."/>
            <person name="Shiryaev A."/>
            <person name="Soop K."/>
            <person name="Spirin V."/>
            <person name="Szebenyi C."/>
            <person name="Tomsovsky M."/>
            <person name="Tulloss R.E."/>
            <person name="Uehling J."/>
            <person name="Grigoriev I.V."/>
            <person name="Vagvolgyi C."/>
            <person name="Papp T."/>
            <person name="Martin F.M."/>
            <person name="Miettinen O."/>
            <person name="Hibbett D.S."/>
            <person name="Nagy L.G."/>
        </authorList>
    </citation>
    <scope>NUCLEOTIDE SEQUENCE [LARGE SCALE GENOMIC DNA]</scope>
    <source>
        <strain evidence="2 3">CBS 121175</strain>
    </source>
</reference>
<feature type="region of interest" description="Disordered" evidence="1">
    <location>
        <begin position="19"/>
        <end position="78"/>
    </location>
</feature>
<feature type="compositionally biased region" description="Polar residues" evidence="1">
    <location>
        <begin position="19"/>
        <end position="35"/>
    </location>
</feature>
<keyword evidence="3" id="KW-1185">Reference proteome</keyword>
<dbReference type="OrthoDB" id="3068086at2759"/>
<dbReference type="Proteomes" id="UP000307440">
    <property type="component" value="Unassembled WGS sequence"/>
</dbReference>
<protein>
    <submittedName>
        <fullName evidence="2">Uncharacterized protein</fullName>
    </submittedName>
</protein>
<dbReference type="EMBL" id="ML210202">
    <property type="protein sequence ID" value="TFK24318.1"/>
    <property type="molecule type" value="Genomic_DNA"/>
</dbReference>
<name>A0A5C3L7T9_COPMA</name>
<dbReference type="AlphaFoldDB" id="A0A5C3L7T9"/>
<proteinExistence type="predicted"/>
<feature type="compositionally biased region" description="Basic residues" evidence="1">
    <location>
        <begin position="36"/>
        <end position="46"/>
    </location>
</feature>
<evidence type="ECO:0000313" key="3">
    <source>
        <dbReference type="Proteomes" id="UP000307440"/>
    </source>
</evidence>
<evidence type="ECO:0000256" key="1">
    <source>
        <dbReference type="SAM" id="MobiDB-lite"/>
    </source>
</evidence>
<accession>A0A5C3L7T9</accession>
<gene>
    <name evidence="2" type="ORF">FA15DRAFT_419231</name>
</gene>
<sequence length="292" mass="33036">MSSIDLNDVNIMLSNTTHPTSTLATARNRARTQGTSHRRRYSKAHISRPSVNETIDEESNASSSEADHSDPCTSATKKLTGVESSPMVIYLVDEDTQSFVQEDISMWDDERGILALRKYYTLKDEATTTVMESQRAWEDTPFSVFAVQTFDPPRQPDAMQALLEHSVRNYVLLPTSLHQIQERLVNLRCTLKLLYSSPLTAHPFLNSTLKLKHPPLPFLYINNVALIRPLKALHLDAIRPISHFAFKLPSSSKGMKKTSRELCRMALCILECLVPFVAALWMDKAQHQLQTI</sequence>